<dbReference type="AlphaFoldDB" id="A0AAV7TEU8"/>
<gene>
    <name evidence="1" type="ORF">NDU88_000226</name>
</gene>
<keyword evidence="2" id="KW-1185">Reference proteome</keyword>
<protein>
    <submittedName>
        <fullName evidence="1">Uncharacterized protein</fullName>
    </submittedName>
</protein>
<reference evidence="1" key="1">
    <citation type="journal article" date="2022" name="bioRxiv">
        <title>Sequencing and chromosome-scale assembly of the giantPleurodeles waltlgenome.</title>
        <authorList>
            <person name="Brown T."/>
            <person name="Elewa A."/>
            <person name="Iarovenko S."/>
            <person name="Subramanian E."/>
            <person name="Araus A.J."/>
            <person name="Petzold A."/>
            <person name="Susuki M."/>
            <person name="Suzuki K.-i.T."/>
            <person name="Hayashi T."/>
            <person name="Toyoda A."/>
            <person name="Oliveira C."/>
            <person name="Osipova E."/>
            <person name="Leigh N.D."/>
            <person name="Simon A."/>
            <person name="Yun M.H."/>
        </authorList>
    </citation>
    <scope>NUCLEOTIDE SEQUENCE</scope>
    <source>
        <strain evidence="1">20211129_DDA</strain>
        <tissue evidence="1">Liver</tissue>
    </source>
</reference>
<dbReference type="Proteomes" id="UP001066276">
    <property type="component" value="Chromosome 3_2"/>
</dbReference>
<comment type="caution">
    <text evidence="1">The sequence shown here is derived from an EMBL/GenBank/DDBJ whole genome shotgun (WGS) entry which is preliminary data.</text>
</comment>
<accession>A0AAV7TEU8</accession>
<proteinExistence type="predicted"/>
<sequence length="81" mass="9201">MPVWCRLEQAPVAHNELYMSKSENTPQHLKIHQYEQGEKGGHLMVAQLRQLKAPQAITAIRSLSGEVLTRPQEIVNELSIK</sequence>
<evidence type="ECO:0000313" key="1">
    <source>
        <dbReference type="EMBL" id="KAJ1174935.1"/>
    </source>
</evidence>
<organism evidence="1 2">
    <name type="scientific">Pleurodeles waltl</name>
    <name type="common">Iberian ribbed newt</name>
    <dbReference type="NCBI Taxonomy" id="8319"/>
    <lineage>
        <taxon>Eukaryota</taxon>
        <taxon>Metazoa</taxon>
        <taxon>Chordata</taxon>
        <taxon>Craniata</taxon>
        <taxon>Vertebrata</taxon>
        <taxon>Euteleostomi</taxon>
        <taxon>Amphibia</taxon>
        <taxon>Batrachia</taxon>
        <taxon>Caudata</taxon>
        <taxon>Salamandroidea</taxon>
        <taxon>Salamandridae</taxon>
        <taxon>Pleurodelinae</taxon>
        <taxon>Pleurodeles</taxon>
    </lineage>
</organism>
<evidence type="ECO:0000313" key="2">
    <source>
        <dbReference type="Proteomes" id="UP001066276"/>
    </source>
</evidence>
<dbReference type="EMBL" id="JANPWB010000006">
    <property type="protein sequence ID" value="KAJ1174935.1"/>
    <property type="molecule type" value="Genomic_DNA"/>
</dbReference>
<name>A0AAV7TEU8_PLEWA</name>